<accession>A0A2I0IJ09</accession>
<organism evidence="3 4">
    <name type="scientific">Punica granatum</name>
    <name type="common">Pomegranate</name>
    <dbReference type="NCBI Taxonomy" id="22663"/>
    <lineage>
        <taxon>Eukaryota</taxon>
        <taxon>Viridiplantae</taxon>
        <taxon>Streptophyta</taxon>
        <taxon>Embryophyta</taxon>
        <taxon>Tracheophyta</taxon>
        <taxon>Spermatophyta</taxon>
        <taxon>Magnoliopsida</taxon>
        <taxon>eudicotyledons</taxon>
        <taxon>Gunneridae</taxon>
        <taxon>Pentapetalae</taxon>
        <taxon>rosids</taxon>
        <taxon>malvids</taxon>
        <taxon>Myrtales</taxon>
        <taxon>Lythraceae</taxon>
        <taxon>Punica</taxon>
    </lineage>
</organism>
<evidence type="ECO:0000313" key="3">
    <source>
        <dbReference type="EMBL" id="PKI43975.1"/>
    </source>
</evidence>
<protein>
    <recommendedName>
        <fullName evidence="5">NB-ARC domain-containing protein</fullName>
    </recommendedName>
</protein>
<reference evidence="3 4" key="1">
    <citation type="submission" date="2017-11" db="EMBL/GenBank/DDBJ databases">
        <title>De-novo sequencing of pomegranate (Punica granatum L.) genome.</title>
        <authorList>
            <person name="Akparov Z."/>
            <person name="Amiraslanov A."/>
            <person name="Hajiyeva S."/>
            <person name="Abbasov M."/>
            <person name="Kaur K."/>
            <person name="Hamwieh A."/>
            <person name="Solovyev V."/>
            <person name="Salamov A."/>
            <person name="Braich B."/>
            <person name="Kosarev P."/>
            <person name="Mahmoud A."/>
            <person name="Hajiyev E."/>
            <person name="Babayeva S."/>
            <person name="Izzatullayeva V."/>
            <person name="Mammadov A."/>
            <person name="Mammadov A."/>
            <person name="Sharifova S."/>
            <person name="Ojaghi J."/>
            <person name="Eynullazada K."/>
            <person name="Bayramov B."/>
            <person name="Abdulazimova A."/>
            <person name="Shahmuradov I."/>
        </authorList>
    </citation>
    <scope>NUCLEOTIDE SEQUENCE [LARGE SCALE GENOMIC DNA]</scope>
    <source>
        <strain evidence="4">cv. AG2017</strain>
        <tissue evidence="3">Leaf</tissue>
    </source>
</reference>
<dbReference type="Proteomes" id="UP000233551">
    <property type="component" value="Unassembled WGS sequence"/>
</dbReference>
<dbReference type="EMBL" id="PGOL01002959">
    <property type="protein sequence ID" value="PKI43975.1"/>
    <property type="molecule type" value="Genomic_DNA"/>
</dbReference>
<dbReference type="STRING" id="22663.A0A2I0IJ09"/>
<dbReference type="InterPro" id="IPR042197">
    <property type="entry name" value="Apaf_helical"/>
</dbReference>
<sequence>MLCQAEVGVRPLSDEEASALFVQTLGSDPPPSRKLVAEDIVKECKGLLLAIVVMAGSIRGEEAEVYNEGRRLLDELEKACLLEANSEGPREVRMHDVIRDMALHIMNANNSPCMVKCGLGLEYVPDDEEWLPNLQKVSLMRKDIKLALLSDEPSDNITYGIRADPCPQSYGIASRRFGGYPRARIRGRYVLDLGPRAQLGCWG</sequence>
<dbReference type="InterPro" id="IPR050905">
    <property type="entry name" value="Plant_NBS-LRR"/>
</dbReference>
<evidence type="ECO:0000256" key="2">
    <source>
        <dbReference type="ARBA" id="ARBA00022821"/>
    </source>
</evidence>
<evidence type="ECO:0000313" key="4">
    <source>
        <dbReference type="Proteomes" id="UP000233551"/>
    </source>
</evidence>
<dbReference type="PANTHER" id="PTHR33463:SF187">
    <property type="entry name" value="AND NB-ARC DOMAIN DISEASE RESISTANCE PROTEIN, PUTATIVE-RELATED"/>
    <property type="match status" value="1"/>
</dbReference>
<proteinExistence type="predicted"/>
<keyword evidence="2" id="KW-0611">Plant defense</keyword>
<keyword evidence="4" id="KW-1185">Reference proteome</keyword>
<dbReference type="Gene3D" id="1.10.8.430">
    <property type="entry name" value="Helical domain of apoptotic protease-activating factors"/>
    <property type="match status" value="1"/>
</dbReference>
<evidence type="ECO:0008006" key="5">
    <source>
        <dbReference type="Google" id="ProtNLM"/>
    </source>
</evidence>
<dbReference type="GO" id="GO:0006952">
    <property type="term" value="P:defense response"/>
    <property type="evidence" value="ECO:0007669"/>
    <property type="project" value="UniProtKB-KW"/>
</dbReference>
<name>A0A2I0IJ09_PUNGR</name>
<comment type="caution">
    <text evidence="3">The sequence shown here is derived from an EMBL/GenBank/DDBJ whole genome shotgun (WGS) entry which is preliminary data.</text>
</comment>
<dbReference type="GO" id="GO:0000166">
    <property type="term" value="F:nucleotide binding"/>
    <property type="evidence" value="ECO:0007669"/>
    <property type="project" value="UniProtKB-KW"/>
</dbReference>
<gene>
    <name evidence="3" type="ORF">CRG98_035651</name>
</gene>
<dbReference type="PANTHER" id="PTHR33463">
    <property type="entry name" value="NB-ARC DOMAIN-CONTAINING PROTEIN-RELATED"/>
    <property type="match status" value="1"/>
</dbReference>
<evidence type="ECO:0000256" key="1">
    <source>
        <dbReference type="ARBA" id="ARBA00022741"/>
    </source>
</evidence>
<dbReference type="AlphaFoldDB" id="A0A2I0IJ09"/>
<keyword evidence="1" id="KW-0547">Nucleotide-binding</keyword>